<name>A0A8K0NRI8_9TREE</name>
<accession>A0A8K0NRI8</accession>
<dbReference type="AlphaFoldDB" id="A0A8K0NRI8"/>
<proteinExistence type="predicted"/>
<dbReference type="Proteomes" id="UP000812966">
    <property type="component" value="Unassembled WGS sequence"/>
</dbReference>
<evidence type="ECO:0000313" key="2">
    <source>
        <dbReference type="EMBL" id="KAG7561844.1"/>
    </source>
</evidence>
<evidence type="ECO:0000256" key="1">
    <source>
        <dbReference type="SAM" id="SignalP"/>
    </source>
</evidence>
<comment type="caution">
    <text evidence="2">The sequence shown here is derived from an EMBL/GenBank/DDBJ whole genome shotgun (WGS) entry which is preliminary data.</text>
</comment>
<evidence type="ECO:0000313" key="3">
    <source>
        <dbReference type="Proteomes" id="UP000812966"/>
    </source>
</evidence>
<protein>
    <submittedName>
        <fullName evidence="2">Uncharacterized protein</fullName>
    </submittedName>
</protein>
<reference evidence="2" key="1">
    <citation type="submission" date="2020-04" db="EMBL/GenBank/DDBJ databases">
        <title>Analysis of mating type loci in Filobasidium floriforme.</title>
        <authorList>
            <person name="Nowrousian M."/>
        </authorList>
    </citation>
    <scope>NUCLEOTIDE SEQUENCE</scope>
    <source>
        <strain evidence="2">CBS 6242</strain>
    </source>
</reference>
<feature type="chain" id="PRO_5035431456" evidence="1">
    <location>
        <begin position="27"/>
        <end position="434"/>
    </location>
</feature>
<feature type="signal peptide" evidence="1">
    <location>
        <begin position="1"/>
        <end position="26"/>
    </location>
</feature>
<gene>
    <name evidence="2" type="ORF">FFLO_02745</name>
</gene>
<sequence>MVYRLSFAQAFTVLATLALSSTQASAAILRERQDAPAAPAAPDISNISNNQAQTYHFDGLDQESEIADIKNETAGLDLFYIREQALSIATFPSANTEDWFWFFAKTRIAVDPTRGPGPGCQVALYYDNIKQRFDLAKENNFASAGDSPWHMPSAMSPWCSGNTDRQEVIKNDNYATEQYGYKTIRPATDPAHHALIVLLSGLGWDTAVENVNATNMEAIPSSEQVFGENGQIAAEDKDNFQSKLLAAITEKQHNIVPNPYKYPKGDMKWAKKREAILNTLSNSATNGTDPAASSGPVTEVTATNTAETQTGVPTAEVITTTDGAGLVVTTTLAATATDTGPVVVKPVTTIFGAPPADASQVTDDAQASGADVVDSTTITDTDTAAQATATREAVVDTASGSIATSDEPTATEVTIEASGTTITGTTAAETQSLT</sequence>
<dbReference type="EMBL" id="JABELV010000045">
    <property type="protein sequence ID" value="KAG7561844.1"/>
    <property type="molecule type" value="Genomic_DNA"/>
</dbReference>
<keyword evidence="1" id="KW-0732">Signal</keyword>
<organism evidence="2 3">
    <name type="scientific">Filobasidium floriforme</name>
    <dbReference type="NCBI Taxonomy" id="5210"/>
    <lineage>
        <taxon>Eukaryota</taxon>
        <taxon>Fungi</taxon>
        <taxon>Dikarya</taxon>
        <taxon>Basidiomycota</taxon>
        <taxon>Agaricomycotina</taxon>
        <taxon>Tremellomycetes</taxon>
        <taxon>Filobasidiales</taxon>
        <taxon>Filobasidiaceae</taxon>
        <taxon>Filobasidium</taxon>
    </lineage>
</organism>
<keyword evidence="3" id="KW-1185">Reference proteome</keyword>